<sequence length="451" mass="49970">MTETISWEEIRKLSENICETADLPGFSETVETIANLGPENDLSAQELAALILKDYGLTSKVIRMANSAFYNPSGTEITTVSRAIVYLGLNPIKEIALATSLFETVMRETPTSRREKILKLLSQSYLCAYICRQLAEKTPYEDEELFVCSLLYQIVRIVLAVYHPGAYQRLLKREASHPDSVQRMLFRLAEKVADCWSLPPSLLYTLEGSPRSKTPGTLAHFVGQMNQAIFELIKDGDVSSLKKAVENLKVSPEETPGLIGKAIEAIKQLSPQIAMEIPSLDSPKQPEPPQETSEGDFYFRAISEISASLASRKYTYEEILLMVSEALCRGLTCETVALSIMSLDRRRLIIRYGLGPKAQSLKGEAIPIDNSLFQTIFSLAKEWTGSIEQLPEAGALEKLWPGRQVLISPLVISDKPVGAFLCLRGQSFGAEDCQKAEALKNLAILAITTNR</sequence>
<dbReference type="KEGG" id="tav:G4V39_09490"/>
<dbReference type="PANTHER" id="PTHR33525">
    <property type="match status" value="1"/>
</dbReference>
<accession>A0A6G7PYG1</accession>
<dbReference type="InterPro" id="IPR052340">
    <property type="entry name" value="RNase_Y/CdgJ"/>
</dbReference>
<dbReference type="EMBL" id="CP048877">
    <property type="protein sequence ID" value="QIJ72488.1"/>
    <property type="molecule type" value="Genomic_DNA"/>
</dbReference>
<dbReference type="InterPro" id="IPR013976">
    <property type="entry name" value="HDOD"/>
</dbReference>
<dbReference type="SUPFAM" id="SSF109604">
    <property type="entry name" value="HD-domain/PDEase-like"/>
    <property type="match status" value="1"/>
</dbReference>
<evidence type="ECO:0000313" key="2">
    <source>
        <dbReference type="Proteomes" id="UP000502179"/>
    </source>
</evidence>
<gene>
    <name evidence="1" type="ORF">G4V39_09490</name>
</gene>
<proteinExistence type="predicted"/>
<dbReference type="PROSITE" id="PS51833">
    <property type="entry name" value="HDOD"/>
    <property type="match status" value="1"/>
</dbReference>
<protein>
    <submittedName>
        <fullName evidence="1">HDOD domain-containing protein</fullName>
    </submittedName>
</protein>
<dbReference type="Gene3D" id="1.10.3210.10">
    <property type="entry name" value="Hypothetical protein af1432"/>
    <property type="match status" value="1"/>
</dbReference>
<dbReference type="Gene3D" id="3.30.450.40">
    <property type="match status" value="1"/>
</dbReference>
<keyword evidence="2" id="KW-1185">Reference proteome</keyword>
<reference evidence="1 2" key="1">
    <citation type="submission" date="2020-02" db="EMBL/GenBank/DDBJ databases">
        <title>Genome analysis of Thermosulfuriphilus ammonigenes ST65T, an anaerobic thermophilic chemolithoautotrophic bacterium isolated from a deep-sea hydrothermal vent.</title>
        <authorList>
            <person name="Slobodkina G."/>
            <person name="Allioux M."/>
            <person name="Merkel A."/>
            <person name="Alain K."/>
            <person name="Jebbar M."/>
            <person name="Slobodkin A."/>
        </authorList>
    </citation>
    <scope>NUCLEOTIDE SEQUENCE [LARGE SCALE GENOMIC DNA]</scope>
    <source>
        <strain evidence="1 2">ST65</strain>
    </source>
</reference>
<organism evidence="1 2">
    <name type="scientific">Thermosulfuriphilus ammonigenes</name>
    <dbReference type="NCBI Taxonomy" id="1936021"/>
    <lineage>
        <taxon>Bacteria</taxon>
        <taxon>Pseudomonadati</taxon>
        <taxon>Thermodesulfobacteriota</taxon>
        <taxon>Thermodesulfobacteria</taxon>
        <taxon>Thermodesulfobacteriales</taxon>
        <taxon>Thermodesulfobacteriaceae</taxon>
        <taxon>Thermosulfuriphilus</taxon>
    </lineage>
</organism>
<dbReference type="Pfam" id="PF08668">
    <property type="entry name" value="HDOD"/>
    <property type="match status" value="1"/>
</dbReference>
<evidence type="ECO:0000313" key="1">
    <source>
        <dbReference type="EMBL" id="QIJ72488.1"/>
    </source>
</evidence>
<dbReference type="InterPro" id="IPR029016">
    <property type="entry name" value="GAF-like_dom_sf"/>
</dbReference>
<dbReference type="Proteomes" id="UP000502179">
    <property type="component" value="Chromosome"/>
</dbReference>
<dbReference type="PANTHER" id="PTHR33525:SF4">
    <property type="entry name" value="CYCLIC DI-GMP PHOSPHODIESTERASE CDGJ"/>
    <property type="match status" value="1"/>
</dbReference>
<dbReference type="SUPFAM" id="SSF55781">
    <property type="entry name" value="GAF domain-like"/>
    <property type="match status" value="1"/>
</dbReference>
<dbReference type="AlphaFoldDB" id="A0A6G7PYG1"/>
<name>A0A6G7PYG1_9BACT</name>
<dbReference type="RefSeq" id="WP_166032705.1">
    <property type="nucleotide sequence ID" value="NZ_CP048877.1"/>
</dbReference>